<keyword evidence="5" id="KW-1185">Reference proteome</keyword>
<evidence type="ECO:0000313" key="5">
    <source>
        <dbReference type="Proteomes" id="UP001341297"/>
    </source>
</evidence>
<evidence type="ECO:0000313" key="3">
    <source>
        <dbReference type="EMBL" id="MEC0487105.1"/>
    </source>
</evidence>
<proteinExistence type="predicted"/>
<comment type="caution">
    <text evidence="2">The sequence shown here is derived from an EMBL/GenBank/DDBJ whole genome shotgun (WGS) entry which is preliminary data.</text>
</comment>
<feature type="region of interest" description="Disordered" evidence="1">
    <location>
        <begin position="162"/>
        <end position="185"/>
    </location>
</feature>
<accession>A0A0T6BI15</accession>
<evidence type="ECO:0000256" key="1">
    <source>
        <dbReference type="SAM" id="MobiDB-lite"/>
    </source>
</evidence>
<dbReference type="Proteomes" id="UP000036168">
    <property type="component" value="Unassembled WGS sequence"/>
</dbReference>
<name>A0A0T6BI15_9BACI</name>
<dbReference type="RefSeq" id="WP_053075394.1">
    <property type="nucleotide sequence ID" value="NZ_JARRTL010000027.1"/>
</dbReference>
<gene>
    <name evidence="2" type="ORF">AB447_208795</name>
    <name evidence="3" type="ORF">P8828_20335</name>
</gene>
<reference evidence="2" key="2">
    <citation type="submission" date="2015-10" db="EMBL/GenBank/DDBJ databases">
        <authorList>
            <person name="Gilbert D.G."/>
        </authorList>
    </citation>
    <scope>NUCLEOTIDE SEQUENCE</scope>
    <source>
        <strain evidence="2">GO-13</strain>
    </source>
</reference>
<reference evidence="2 4" key="1">
    <citation type="journal article" date="2015" name="Int. J. Syst. Evol. Microbiol.">
        <title>Bacillus glycinifermentans sp. nov., isolated from fermented soybean paste.</title>
        <authorList>
            <person name="Kim S.J."/>
            <person name="Dunlap C.A."/>
            <person name="Kwon S.W."/>
            <person name="Rooney A.P."/>
        </authorList>
    </citation>
    <scope>NUCLEOTIDE SEQUENCE [LARGE SCALE GENOMIC DNA]</scope>
    <source>
        <strain evidence="2 4">GO-13</strain>
    </source>
</reference>
<organism evidence="2 4">
    <name type="scientific">Bacillus glycinifermentans</name>
    <dbReference type="NCBI Taxonomy" id="1664069"/>
    <lineage>
        <taxon>Bacteria</taxon>
        <taxon>Bacillati</taxon>
        <taxon>Bacillota</taxon>
        <taxon>Bacilli</taxon>
        <taxon>Bacillales</taxon>
        <taxon>Bacillaceae</taxon>
        <taxon>Bacillus</taxon>
    </lineage>
</organism>
<reference evidence="3 5" key="3">
    <citation type="submission" date="2023-03" db="EMBL/GenBank/DDBJ databases">
        <title>Agriculturally important microbes genome sequencing.</title>
        <authorList>
            <person name="Dunlap C."/>
        </authorList>
    </citation>
    <scope>NUCLEOTIDE SEQUENCE [LARGE SCALE GENOMIC DNA]</scope>
    <source>
        <strain evidence="3 5">CBP-3203</strain>
    </source>
</reference>
<feature type="compositionally biased region" description="Basic and acidic residues" evidence="1">
    <location>
        <begin position="163"/>
        <end position="181"/>
    </location>
</feature>
<dbReference type="EMBL" id="LECW02000082">
    <property type="protein sequence ID" value="KRT87054.1"/>
    <property type="molecule type" value="Genomic_DNA"/>
</dbReference>
<dbReference type="OrthoDB" id="1258529at2"/>
<dbReference type="Proteomes" id="UP001341297">
    <property type="component" value="Unassembled WGS sequence"/>
</dbReference>
<evidence type="ECO:0000313" key="2">
    <source>
        <dbReference type="EMBL" id="KRT87054.1"/>
    </source>
</evidence>
<feature type="region of interest" description="Disordered" evidence="1">
    <location>
        <begin position="417"/>
        <end position="450"/>
    </location>
</feature>
<dbReference type="AlphaFoldDB" id="A0A0T6BI15"/>
<protein>
    <submittedName>
        <fullName evidence="2">Uncharacterized protein</fullName>
    </submittedName>
</protein>
<dbReference type="EMBL" id="JARRTL010000027">
    <property type="protein sequence ID" value="MEC0487105.1"/>
    <property type="molecule type" value="Genomic_DNA"/>
</dbReference>
<evidence type="ECO:0000313" key="4">
    <source>
        <dbReference type="Proteomes" id="UP000036168"/>
    </source>
</evidence>
<sequence>MLNKEPRKLKRAVVKEELVALTGKPNLAMVLNQFIYWSERVKDADTFLKEEMTRIRKFTDGSVETEDDIKENLQNGWIYKKAEELIDETMLECSSTTMERICKTLVENGWLKRRRNPKFKWDKTWQYRVDLQLIQKDLHKLGYSLEGYSLFIEKPASSNLQIEDTKLQNEGSEVKSEETDAPKLQNEDSNLQIEDSNLQNEGSNLQIEDTKLQNEGAIPEITSKTSSKTSSKNTYQTIQNEIDSLDIDLEIKKILYANIDRLIDGNIILDSIKSHFDKYSMILPVEIYSSCLEQVLKTSNLANLKNNLDILIKQGLQTVLIQSHPHQDTINKIENSSLDIVIKKVLIRHVDRLVTDCINISLIENHFNAHKDVINVAQYAEVVDFVLQKTNSPIRSITATLNTGVTNKLNNLAILKESSEKTRRSHPVREEKTPHWLEENKKEKDPDIEKMDPEEFEAKKQQMLLALDNIKAYSKA</sequence>